<accession>A0A430Q9H5</accession>
<evidence type="ECO:0000313" key="2">
    <source>
        <dbReference type="EMBL" id="RTG84337.1"/>
    </source>
</evidence>
<feature type="compositionally biased region" description="Low complexity" evidence="1">
    <location>
        <begin position="61"/>
        <end position="71"/>
    </location>
</feature>
<protein>
    <submittedName>
        <fullName evidence="2">Uncharacterized protein</fullName>
    </submittedName>
</protein>
<reference evidence="2 3" key="1">
    <citation type="journal article" date="2019" name="PLoS Pathog.">
        <title>Genome sequence of the bovine parasite Schistosoma bovis Tanzania.</title>
        <authorList>
            <person name="Oey H."/>
            <person name="Zakrzewski M."/>
            <person name="Gobert G."/>
            <person name="Gravermann K."/>
            <person name="Stoye J."/>
            <person name="Jones M."/>
            <person name="Mcmanus D."/>
            <person name="Krause L."/>
        </authorList>
    </citation>
    <scope>NUCLEOTIDE SEQUENCE [LARGE SCALE GENOMIC DNA]</scope>
    <source>
        <strain evidence="2 3">TAN1997</strain>
    </source>
</reference>
<proteinExistence type="predicted"/>
<name>A0A430Q9H5_SCHBO</name>
<dbReference type="Proteomes" id="UP000290809">
    <property type="component" value="Unassembled WGS sequence"/>
</dbReference>
<sequence>MFIHFYLTKKGHFVQSNQIPHIPSNSNNNNTSSLNSYEMQLTQKTFISPRPPGPLFTCQQSGLRQQIQQRLPLPPPPPQQQRHPHHQVQLESSGFRPMGSGLPLNNCRIPMNNDGILGSANPSTGVISGGGGGVMHMQWSNNNNNQTTMPPISCNPNAFMLNSGQMKTFNRPMFPPRVVGGAIVAPPAPPPLGGGGGGGGGVIGLPFRYRNFSRGGFPGR</sequence>
<dbReference type="AlphaFoldDB" id="A0A430Q9H5"/>
<keyword evidence="3" id="KW-1185">Reference proteome</keyword>
<evidence type="ECO:0000313" key="3">
    <source>
        <dbReference type="Proteomes" id="UP000290809"/>
    </source>
</evidence>
<gene>
    <name evidence="2" type="ORF">DC041_0004895</name>
</gene>
<evidence type="ECO:0000256" key="1">
    <source>
        <dbReference type="SAM" id="MobiDB-lite"/>
    </source>
</evidence>
<feature type="region of interest" description="Disordered" evidence="1">
    <location>
        <begin position="61"/>
        <end position="93"/>
    </location>
</feature>
<comment type="caution">
    <text evidence="2">The sequence shown here is derived from an EMBL/GenBank/DDBJ whole genome shotgun (WGS) entry which is preliminary data.</text>
</comment>
<dbReference type="EMBL" id="QMKO01002202">
    <property type="protein sequence ID" value="RTG84337.1"/>
    <property type="molecule type" value="Genomic_DNA"/>
</dbReference>
<organism evidence="2 3">
    <name type="scientific">Schistosoma bovis</name>
    <name type="common">Blood fluke</name>
    <dbReference type="NCBI Taxonomy" id="6184"/>
    <lineage>
        <taxon>Eukaryota</taxon>
        <taxon>Metazoa</taxon>
        <taxon>Spiralia</taxon>
        <taxon>Lophotrochozoa</taxon>
        <taxon>Platyhelminthes</taxon>
        <taxon>Trematoda</taxon>
        <taxon>Digenea</taxon>
        <taxon>Strigeidida</taxon>
        <taxon>Schistosomatoidea</taxon>
        <taxon>Schistosomatidae</taxon>
        <taxon>Schistosoma</taxon>
    </lineage>
</organism>